<dbReference type="Pfam" id="PF01676">
    <property type="entry name" value="Metalloenzyme"/>
    <property type="match status" value="1"/>
</dbReference>
<dbReference type="GO" id="GO:0008973">
    <property type="term" value="F:phosphopentomutase activity"/>
    <property type="evidence" value="ECO:0007669"/>
    <property type="project" value="UniProtKB-UniRule"/>
</dbReference>
<evidence type="ECO:0000259" key="8">
    <source>
        <dbReference type="Pfam" id="PF01676"/>
    </source>
</evidence>
<proteinExistence type="inferred from homology"/>
<feature type="binding site" evidence="6">
    <location>
        <position position="290"/>
    </location>
    <ligand>
        <name>Mn(2+)</name>
        <dbReference type="ChEBI" id="CHEBI:29035"/>
        <label>2</label>
    </ligand>
</feature>
<evidence type="ECO:0000256" key="5">
    <source>
        <dbReference type="ARBA" id="ARBA00023235"/>
    </source>
</evidence>
<dbReference type="EC" id="5.4.2.7" evidence="6 7"/>
<dbReference type="InterPro" id="IPR010045">
    <property type="entry name" value="DeoB"/>
</dbReference>
<accession>A0A174YUE9</accession>
<comment type="similarity">
    <text evidence="1 6">Belongs to the phosphopentomutase family.</text>
</comment>
<dbReference type="GO" id="GO:0005829">
    <property type="term" value="C:cytosol"/>
    <property type="evidence" value="ECO:0007669"/>
    <property type="project" value="TreeGrafter"/>
</dbReference>
<evidence type="ECO:0000256" key="2">
    <source>
        <dbReference type="ARBA" id="ARBA00022490"/>
    </source>
</evidence>
<dbReference type="GO" id="GO:0009117">
    <property type="term" value="P:nucleotide metabolic process"/>
    <property type="evidence" value="ECO:0007669"/>
    <property type="project" value="UniProtKB-UniRule"/>
</dbReference>
<dbReference type="UniPathway" id="UPA00087">
    <property type="reaction ID" value="UER00173"/>
</dbReference>
<keyword evidence="2 6" id="KW-0963">Cytoplasm</keyword>
<dbReference type="NCBIfam" id="TIGR01696">
    <property type="entry name" value="deoB"/>
    <property type="match status" value="1"/>
</dbReference>
<dbReference type="PANTHER" id="PTHR21110:SF0">
    <property type="entry name" value="PHOSPHOPENTOMUTASE"/>
    <property type="match status" value="1"/>
</dbReference>
<organism evidence="9 10">
    <name type="scientific">Lachnospira eligens</name>
    <dbReference type="NCBI Taxonomy" id="39485"/>
    <lineage>
        <taxon>Bacteria</taxon>
        <taxon>Bacillati</taxon>
        <taxon>Bacillota</taxon>
        <taxon>Clostridia</taxon>
        <taxon>Lachnospirales</taxon>
        <taxon>Lachnospiraceae</taxon>
        <taxon>Lachnospira</taxon>
    </lineage>
</organism>
<dbReference type="GO" id="GO:0006015">
    <property type="term" value="P:5-phosphoribose 1-diphosphate biosynthetic process"/>
    <property type="evidence" value="ECO:0007669"/>
    <property type="project" value="UniProtKB-UniPathway"/>
</dbReference>
<evidence type="ECO:0000313" key="9">
    <source>
        <dbReference type="EMBL" id="CUQ76319.1"/>
    </source>
</evidence>
<feature type="binding site" evidence="6">
    <location>
        <position position="285"/>
    </location>
    <ligand>
        <name>Mn(2+)</name>
        <dbReference type="ChEBI" id="CHEBI:29035"/>
        <label>2</label>
    </ligand>
</feature>
<dbReference type="Proteomes" id="UP000095621">
    <property type="component" value="Unassembled WGS sequence"/>
</dbReference>
<dbReference type="SUPFAM" id="SSF53649">
    <property type="entry name" value="Alkaline phosphatase-like"/>
    <property type="match status" value="1"/>
</dbReference>
<dbReference type="AlphaFoldDB" id="A0A174YUE9"/>
<feature type="binding site" evidence="6">
    <location>
        <position position="12"/>
    </location>
    <ligand>
        <name>Mn(2+)</name>
        <dbReference type="ChEBI" id="CHEBI:29035"/>
        <label>1</label>
    </ligand>
</feature>
<feature type="binding site" evidence="6">
    <location>
        <position position="338"/>
    </location>
    <ligand>
        <name>Mn(2+)</name>
        <dbReference type="ChEBI" id="CHEBI:29035"/>
        <label>2</label>
    </ligand>
</feature>
<name>A0A174YUE9_9FIRM</name>
<dbReference type="FunFam" id="3.30.70.1250:FF:000001">
    <property type="entry name" value="Phosphopentomutase"/>
    <property type="match status" value="1"/>
</dbReference>
<dbReference type="GO" id="GO:0000287">
    <property type="term" value="F:magnesium ion binding"/>
    <property type="evidence" value="ECO:0007669"/>
    <property type="project" value="UniProtKB-UniRule"/>
</dbReference>
<dbReference type="PANTHER" id="PTHR21110">
    <property type="entry name" value="PHOSPHOPENTOMUTASE"/>
    <property type="match status" value="1"/>
</dbReference>
<keyword evidence="4 6" id="KW-0464">Manganese</keyword>
<dbReference type="InterPro" id="IPR017850">
    <property type="entry name" value="Alkaline_phosphatase_core_sf"/>
</dbReference>
<reference evidence="9 10" key="1">
    <citation type="submission" date="2015-09" db="EMBL/GenBank/DDBJ databases">
        <authorList>
            <consortium name="Pathogen Informatics"/>
        </authorList>
    </citation>
    <scope>NUCLEOTIDE SEQUENCE [LARGE SCALE GENOMIC DNA]</scope>
    <source>
        <strain evidence="9 10">2789STDY5834875</strain>
    </source>
</reference>
<dbReference type="EMBL" id="CZBU01000002">
    <property type="protein sequence ID" value="CUQ76319.1"/>
    <property type="molecule type" value="Genomic_DNA"/>
</dbReference>
<dbReference type="OrthoDB" id="9769930at2"/>
<comment type="pathway">
    <text evidence="6">Carbohydrate degradation; 2-deoxy-D-ribose 1-phosphate degradation; D-glyceraldehyde 3-phosphate and acetaldehyde from 2-deoxy-alpha-D-ribose 1-phosphate: step 1/2.</text>
</comment>
<evidence type="ECO:0000256" key="7">
    <source>
        <dbReference type="NCBIfam" id="TIGR01696"/>
    </source>
</evidence>
<evidence type="ECO:0000256" key="3">
    <source>
        <dbReference type="ARBA" id="ARBA00022723"/>
    </source>
</evidence>
<keyword evidence="5 6" id="KW-0413">Isomerase</keyword>
<evidence type="ECO:0000256" key="1">
    <source>
        <dbReference type="ARBA" id="ARBA00010373"/>
    </source>
</evidence>
<dbReference type="RefSeq" id="WP_055215042.1">
    <property type="nucleotide sequence ID" value="NZ_CZBU01000002.1"/>
</dbReference>
<dbReference type="GO" id="GO:0030145">
    <property type="term" value="F:manganese ion binding"/>
    <property type="evidence" value="ECO:0007669"/>
    <property type="project" value="UniProtKB-UniRule"/>
</dbReference>
<comment type="subcellular location">
    <subcellularLocation>
        <location evidence="6">Cytoplasm</location>
    </subcellularLocation>
</comment>
<keyword evidence="3 6" id="KW-0479">Metal-binding</keyword>
<dbReference type="GO" id="GO:0043094">
    <property type="term" value="P:metabolic compound salvage"/>
    <property type="evidence" value="ECO:0007669"/>
    <property type="project" value="UniProtKB-UniRule"/>
</dbReference>
<gene>
    <name evidence="6 9" type="primary">deoB</name>
    <name evidence="9" type="ORF">ERS852490_00989</name>
</gene>
<comment type="cofactor">
    <cofactor evidence="6">
        <name>Mn(2+)</name>
        <dbReference type="ChEBI" id="CHEBI:29035"/>
    </cofactor>
    <text evidence="6">Binds 2 manganese ions.</text>
</comment>
<feature type="binding site" evidence="6">
    <location>
        <position position="326"/>
    </location>
    <ligand>
        <name>Mn(2+)</name>
        <dbReference type="ChEBI" id="CHEBI:29035"/>
        <label>1</label>
    </ligand>
</feature>
<dbReference type="GO" id="GO:0006018">
    <property type="term" value="P:2-deoxyribose 1-phosphate catabolic process"/>
    <property type="evidence" value="ECO:0007669"/>
    <property type="project" value="UniProtKB-UniRule"/>
</dbReference>
<feature type="binding site" evidence="6">
    <location>
        <position position="327"/>
    </location>
    <ligand>
        <name>Mn(2+)</name>
        <dbReference type="ChEBI" id="CHEBI:29035"/>
        <label>1</label>
    </ligand>
</feature>
<dbReference type="NCBIfam" id="NF003766">
    <property type="entry name" value="PRK05362.1"/>
    <property type="match status" value="1"/>
</dbReference>
<comment type="catalytic activity">
    <reaction evidence="6">
        <text>alpha-D-ribose 1-phosphate = D-ribose 5-phosphate</text>
        <dbReference type="Rhea" id="RHEA:18793"/>
        <dbReference type="ChEBI" id="CHEBI:57720"/>
        <dbReference type="ChEBI" id="CHEBI:78346"/>
        <dbReference type="EC" id="5.4.2.7"/>
    </reaction>
</comment>
<dbReference type="Gene3D" id="3.40.720.10">
    <property type="entry name" value="Alkaline Phosphatase, subunit A"/>
    <property type="match status" value="1"/>
</dbReference>
<evidence type="ECO:0000256" key="6">
    <source>
        <dbReference type="HAMAP-Rule" id="MF_00740"/>
    </source>
</evidence>
<dbReference type="InterPro" id="IPR006124">
    <property type="entry name" value="Metalloenzyme"/>
</dbReference>
<dbReference type="CDD" id="cd16009">
    <property type="entry name" value="PPM"/>
    <property type="match status" value="1"/>
</dbReference>
<comment type="function">
    <text evidence="6">Isomerase that catalyzes the conversion of deoxy-ribose 1-phosphate (dRib-1-P) and ribose 1-phosphate (Rib-1-P) to deoxy-ribose 5-phosphate (dRib-5-P) and ribose 5-phosphate (Rib-5-P), respectively.</text>
</comment>
<evidence type="ECO:0000256" key="4">
    <source>
        <dbReference type="ARBA" id="ARBA00023211"/>
    </source>
</evidence>
<dbReference type="Gene3D" id="3.30.70.1250">
    <property type="entry name" value="Phosphopentomutase"/>
    <property type="match status" value="1"/>
</dbReference>
<dbReference type="InterPro" id="IPR024052">
    <property type="entry name" value="Phosphopentomutase_DeoB_cap_sf"/>
</dbReference>
<sequence length="391" mass="42770">MNINRIIWIVLDSVGIGEARDAAKFGDEGADTLGHTAEANGGLNIPNMVKLGIGNIDGAHNLESCDNPIGCFGKLAEVSAGKDTTIGHWEMAGIYSPDPFPVYPDGFPDCIIDEFIKKTGIPGILCNKPASGTQIIAELGDEHVATGKPIVYTSGDSVFQIACHEDVVPVERLYEMCETARHILTGKNAVARVIARPFVGENGNYKRTPNRRDFSLKPSEDNILCRVRDKGLDVIGVGKIHDIFAGVGLTESKHTNDNQDGMDVTLDYMKQDNKGIIYTNLVEFDSTWGHRRDYKGYARGLEEFDDRLAQVLDTMKDTDMLVITADHGCDPTYKGTDHTREYVPLLVYGKCLKHGVNLGTGDTYADIAQTLADIFGTEPVKIGKSFLNKIM</sequence>
<protein>
    <recommendedName>
        <fullName evidence="6 7">Phosphopentomutase</fullName>
        <ecNumber evidence="6 7">5.4.2.7</ecNumber>
    </recommendedName>
    <alternativeName>
        <fullName evidence="6">Phosphodeoxyribomutase</fullName>
    </alternativeName>
</protein>
<dbReference type="HAMAP" id="MF_00740">
    <property type="entry name" value="Phosphopentomut"/>
    <property type="match status" value="1"/>
</dbReference>
<evidence type="ECO:0000313" key="10">
    <source>
        <dbReference type="Proteomes" id="UP000095621"/>
    </source>
</evidence>
<comment type="catalytic activity">
    <reaction evidence="6">
        <text>2-deoxy-alpha-D-ribose 1-phosphate = 2-deoxy-D-ribose 5-phosphate</text>
        <dbReference type="Rhea" id="RHEA:27658"/>
        <dbReference type="ChEBI" id="CHEBI:57259"/>
        <dbReference type="ChEBI" id="CHEBI:62877"/>
        <dbReference type="EC" id="5.4.2.7"/>
    </reaction>
</comment>
<dbReference type="PIRSF" id="PIRSF001491">
    <property type="entry name" value="Ppentomutase"/>
    <property type="match status" value="1"/>
</dbReference>
<feature type="domain" description="Metalloenzyme" evidence="8">
    <location>
        <begin position="5"/>
        <end position="378"/>
    </location>
</feature>
<dbReference type="SUPFAM" id="SSF143856">
    <property type="entry name" value="DeoB insert domain-like"/>
    <property type="match status" value="1"/>
</dbReference>